<organism evidence="1 2">
    <name type="scientific">Legionella quinlivanii</name>
    <dbReference type="NCBI Taxonomy" id="45073"/>
    <lineage>
        <taxon>Bacteria</taxon>
        <taxon>Pseudomonadati</taxon>
        <taxon>Pseudomonadota</taxon>
        <taxon>Gammaproteobacteria</taxon>
        <taxon>Legionellales</taxon>
        <taxon>Legionellaceae</taxon>
        <taxon>Legionella</taxon>
    </lineage>
</organism>
<dbReference type="STRING" id="45073.Lqui_2738"/>
<gene>
    <name evidence="1" type="ORF">Lqui_2738</name>
</gene>
<dbReference type="RefSeq" id="WP_058508800.1">
    <property type="nucleotide sequence ID" value="NZ_CAAAIK010000004.1"/>
</dbReference>
<dbReference type="PATRIC" id="fig|45073.5.peg.2914"/>
<protein>
    <submittedName>
        <fullName evidence="1">Uncharacterized protein</fullName>
    </submittedName>
</protein>
<dbReference type="Proteomes" id="UP000054618">
    <property type="component" value="Unassembled WGS sequence"/>
</dbReference>
<sequence length="284" mass="32318">MKNKTQNSIKGSQTFFMSGSKVLLFSHYFEKKIINGQAYYVSVANPSPELQSSFNRRVQLETRLPSSLVYFEYYNKITAANLKFAKEAMLFIRAESAHILLGILNKLPPGSNLNDKMHLIVKTCSQLHGLGNYFQLDLLFSKIDEVVQKYETIHDVDIILGMAIAELNPQFFFQFHQQNAGMLHPWQKIADSCILHLNTKPFSAPSFFQPLMPTDSRQMSDIAPDQQIQQIGEERVCPELISSTQCDDEELEQLLKKNSPLTINDLLDLNESNLPGTNEFTCFA</sequence>
<evidence type="ECO:0000313" key="2">
    <source>
        <dbReference type="Proteomes" id="UP000054618"/>
    </source>
</evidence>
<evidence type="ECO:0000313" key="1">
    <source>
        <dbReference type="EMBL" id="KTD45267.1"/>
    </source>
</evidence>
<dbReference type="AlphaFoldDB" id="A0A0W0XLB6"/>
<accession>A0A0W0XLB6</accession>
<keyword evidence="2" id="KW-1185">Reference proteome</keyword>
<comment type="caution">
    <text evidence="1">The sequence shown here is derived from an EMBL/GenBank/DDBJ whole genome shotgun (WGS) entry which is preliminary data.</text>
</comment>
<reference evidence="1 2" key="1">
    <citation type="submission" date="2015-11" db="EMBL/GenBank/DDBJ databases">
        <title>Genomic analysis of 38 Legionella species identifies large and diverse effector repertoires.</title>
        <authorList>
            <person name="Burstein D."/>
            <person name="Amaro F."/>
            <person name="Zusman T."/>
            <person name="Lifshitz Z."/>
            <person name="Cohen O."/>
            <person name="Gilbert J.A."/>
            <person name="Pupko T."/>
            <person name="Shuman H.A."/>
            <person name="Segal G."/>
        </authorList>
    </citation>
    <scope>NUCLEOTIDE SEQUENCE [LARGE SCALE GENOMIC DNA]</scope>
    <source>
        <strain evidence="1 2">CDC#1442-AUS-E</strain>
    </source>
</reference>
<dbReference type="OrthoDB" id="9902623at2"/>
<dbReference type="EMBL" id="LNYS01000025">
    <property type="protein sequence ID" value="KTD45267.1"/>
    <property type="molecule type" value="Genomic_DNA"/>
</dbReference>
<proteinExistence type="predicted"/>
<name>A0A0W0XLB6_9GAMM</name>